<comment type="caution">
    <text evidence="7">The sequence shown here is derived from an EMBL/GenBank/DDBJ whole genome shotgun (WGS) entry which is preliminary data.</text>
</comment>
<dbReference type="Pfam" id="PF01284">
    <property type="entry name" value="MARVEL"/>
    <property type="match status" value="1"/>
</dbReference>
<evidence type="ECO:0000256" key="4">
    <source>
        <dbReference type="ARBA" id="ARBA00023136"/>
    </source>
</evidence>
<organism evidence="7 8">
    <name type="scientific">Diaporthe vaccinii</name>
    <dbReference type="NCBI Taxonomy" id="105482"/>
    <lineage>
        <taxon>Eukaryota</taxon>
        <taxon>Fungi</taxon>
        <taxon>Dikarya</taxon>
        <taxon>Ascomycota</taxon>
        <taxon>Pezizomycotina</taxon>
        <taxon>Sordariomycetes</taxon>
        <taxon>Sordariomycetidae</taxon>
        <taxon>Diaporthales</taxon>
        <taxon>Diaporthaceae</taxon>
        <taxon>Diaporthe</taxon>
        <taxon>Diaporthe eres species complex</taxon>
    </lineage>
</organism>
<feature type="domain" description="MARVEL" evidence="6">
    <location>
        <begin position="61"/>
        <end position="189"/>
    </location>
</feature>
<reference evidence="7 8" key="1">
    <citation type="submission" date="2024-03" db="EMBL/GenBank/DDBJ databases">
        <title>A high-quality draft genome sequence of Diaporthe vaccinii, a causative agent of upright dieback and viscid rot disease in cranberry plants.</title>
        <authorList>
            <person name="Sarrasin M."/>
            <person name="Lang B.F."/>
            <person name="Burger G."/>
        </authorList>
    </citation>
    <scope>NUCLEOTIDE SEQUENCE [LARGE SCALE GENOMIC DNA]</scope>
    <source>
        <strain evidence="7 8">IS7</strain>
    </source>
</reference>
<name>A0ABR4DT97_9PEZI</name>
<dbReference type="EMBL" id="JBAWTH010000181">
    <property type="protein sequence ID" value="KAL2273558.1"/>
    <property type="molecule type" value="Genomic_DNA"/>
</dbReference>
<proteinExistence type="predicted"/>
<feature type="transmembrane region" description="Helical" evidence="5">
    <location>
        <begin position="51"/>
        <end position="78"/>
    </location>
</feature>
<dbReference type="PANTHER" id="PTHR39608:SF1">
    <property type="entry name" value="INTEGRAL MEMBRANE PROTEIN (AFU_ORTHOLOGUE AFUA_5G08640)"/>
    <property type="match status" value="1"/>
</dbReference>
<feature type="transmembrane region" description="Helical" evidence="5">
    <location>
        <begin position="98"/>
        <end position="117"/>
    </location>
</feature>
<feature type="transmembrane region" description="Helical" evidence="5">
    <location>
        <begin position="174"/>
        <end position="193"/>
    </location>
</feature>
<gene>
    <name evidence="7" type="ORF">FJTKL_04409</name>
</gene>
<keyword evidence="2 5" id="KW-0812">Transmembrane</keyword>
<accession>A0ABR4DT97</accession>
<evidence type="ECO:0000256" key="1">
    <source>
        <dbReference type="ARBA" id="ARBA00004141"/>
    </source>
</evidence>
<keyword evidence="3 5" id="KW-1133">Transmembrane helix</keyword>
<evidence type="ECO:0000256" key="5">
    <source>
        <dbReference type="SAM" id="Phobius"/>
    </source>
</evidence>
<evidence type="ECO:0000313" key="8">
    <source>
        <dbReference type="Proteomes" id="UP001600888"/>
    </source>
</evidence>
<evidence type="ECO:0000259" key="6">
    <source>
        <dbReference type="Pfam" id="PF01284"/>
    </source>
</evidence>
<dbReference type="Proteomes" id="UP001600888">
    <property type="component" value="Unassembled WGS sequence"/>
</dbReference>
<dbReference type="InterPro" id="IPR008253">
    <property type="entry name" value="Marvel"/>
</dbReference>
<comment type="subcellular location">
    <subcellularLocation>
        <location evidence="1">Membrane</location>
        <topology evidence="1">Multi-pass membrane protein</topology>
    </subcellularLocation>
</comment>
<feature type="transmembrane region" description="Helical" evidence="5">
    <location>
        <begin position="12"/>
        <end position="30"/>
    </location>
</feature>
<protein>
    <recommendedName>
        <fullName evidence="6">MARVEL domain-containing protein</fullName>
    </recommendedName>
</protein>
<evidence type="ECO:0000256" key="3">
    <source>
        <dbReference type="ARBA" id="ARBA00022989"/>
    </source>
</evidence>
<keyword evidence="4 5" id="KW-0472">Membrane</keyword>
<sequence>MINSHSLRYFSVPFFPSWPFLTSIATILLSRTNPIYTHLSTLTRESSADKPITMILTDLVSMLFRLAELVFAAIVAGITGSHLHASRGQSSWTLGRFIYAEVVAGISILLSLLWLLPFSGSFIHWPVDFIISAAWFAVFGLLVDWLGGSCGRTFDWSGLGFRGNNCGSWKADEAFAFLSAICWLVSAVLGIWWTRRRTASGTEATTRRRRWYRSRARV</sequence>
<evidence type="ECO:0000256" key="2">
    <source>
        <dbReference type="ARBA" id="ARBA00022692"/>
    </source>
</evidence>
<evidence type="ECO:0000313" key="7">
    <source>
        <dbReference type="EMBL" id="KAL2273558.1"/>
    </source>
</evidence>
<dbReference type="PANTHER" id="PTHR39608">
    <property type="entry name" value="INTEGRAL MEMBRANE PROTEIN (AFU_ORTHOLOGUE AFUA_5G08640)"/>
    <property type="match status" value="1"/>
</dbReference>
<keyword evidence="8" id="KW-1185">Reference proteome</keyword>
<dbReference type="EMBL" id="JBAWTH010000181">
    <property type="protein sequence ID" value="KAL2273557.1"/>
    <property type="molecule type" value="Genomic_DNA"/>
</dbReference>